<comment type="caution">
    <text evidence="4">The sequence shown here is derived from an EMBL/GenBank/DDBJ whole genome shotgun (WGS) entry which is preliminary data.</text>
</comment>
<evidence type="ECO:0000256" key="2">
    <source>
        <dbReference type="RuleBase" id="RU003875"/>
    </source>
</evidence>
<dbReference type="PROSITE" id="PS00818">
    <property type="entry name" value="DPS_1"/>
    <property type="match status" value="1"/>
</dbReference>
<evidence type="ECO:0000256" key="1">
    <source>
        <dbReference type="ARBA" id="ARBA00009497"/>
    </source>
</evidence>
<feature type="domain" description="Ferritin/DPS" evidence="3">
    <location>
        <begin position="20"/>
        <end position="157"/>
    </location>
</feature>
<dbReference type="GO" id="GO:0016722">
    <property type="term" value="F:oxidoreductase activity, acting on metal ions"/>
    <property type="evidence" value="ECO:0007669"/>
    <property type="project" value="InterPro"/>
</dbReference>
<dbReference type="EMBL" id="QGTQ01000001">
    <property type="protein sequence ID" value="PWW08409.1"/>
    <property type="molecule type" value="Genomic_DNA"/>
</dbReference>
<proteinExistence type="inferred from homology"/>
<dbReference type="PANTHER" id="PTHR42932:SF1">
    <property type="entry name" value="GENERAL STRESS PROTEIN 20U"/>
    <property type="match status" value="1"/>
</dbReference>
<dbReference type="InterPro" id="IPR009078">
    <property type="entry name" value="Ferritin-like_SF"/>
</dbReference>
<dbReference type="InterPro" id="IPR008331">
    <property type="entry name" value="Ferritin_DPS_dom"/>
</dbReference>
<name>A0A2V2YZ80_9BACL</name>
<dbReference type="InterPro" id="IPR023188">
    <property type="entry name" value="DPS_DNA-bd_CS"/>
</dbReference>
<dbReference type="PRINTS" id="PR01346">
    <property type="entry name" value="HELNAPAPROT"/>
</dbReference>
<dbReference type="PROSITE" id="PS00819">
    <property type="entry name" value="DPS_2"/>
    <property type="match status" value="1"/>
</dbReference>
<dbReference type="InterPro" id="IPR002177">
    <property type="entry name" value="DPS_DNA-bd"/>
</dbReference>
<dbReference type="CDD" id="cd01043">
    <property type="entry name" value="DPS"/>
    <property type="match status" value="1"/>
</dbReference>
<accession>A0A2V2YZ80</accession>
<dbReference type="Pfam" id="PF00210">
    <property type="entry name" value="Ferritin"/>
    <property type="match status" value="1"/>
</dbReference>
<sequence length="158" mass="17235">MANQVTAERDKSAQGGSVVAVLNSQLADWSVLYVKLHDYHWNVKGPNFYTLHVKFEELYNEASLFVDAVAERILALGGKPVSTIKAFLEQSKVTEASGSEDATAMVRSLADDFAGIADRLGEGAALADEAGDPPTADLLITRREEVQKHLWMLRAFLG</sequence>
<keyword evidence="5" id="KW-1185">Reference proteome</keyword>
<evidence type="ECO:0000259" key="3">
    <source>
        <dbReference type="Pfam" id="PF00210"/>
    </source>
</evidence>
<dbReference type="PANTHER" id="PTHR42932">
    <property type="entry name" value="GENERAL STRESS PROTEIN 20U"/>
    <property type="match status" value="1"/>
</dbReference>
<evidence type="ECO:0000313" key="4">
    <source>
        <dbReference type="EMBL" id="PWW08409.1"/>
    </source>
</evidence>
<dbReference type="OrthoDB" id="9797023at2"/>
<gene>
    <name evidence="4" type="ORF">DFQ01_101130</name>
</gene>
<organism evidence="4 5">
    <name type="scientific">Paenibacillus cellulosilyticus</name>
    <dbReference type="NCBI Taxonomy" id="375489"/>
    <lineage>
        <taxon>Bacteria</taxon>
        <taxon>Bacillati</taxon>
        <taxon>Bacillota</taxon>
        <taxon>Bacilli</taxon>
        <taxon>Bacillales</taxon>
        <taxon>Paenibacillaceae</taxon>
        <taxon>Paenibacillus</taxon>
    </lineage>
</organism>
<protein>
    <submittedName>
        <fullName evidence="4">Starvation-inducible DNA-binding protein</fullName>
    </submittedName>
</protein>
<dbReference type="GO" id="GO:0008199">
    <property type="term" value="F:ferric iron binding"/>
    <property type="evidence" value="ECO:0007669"/>
    <property type="project" value="InterPro"/>
</dbReference>
<dbReference type="Gene3D" id="1.20.1260.10">
    <property type="match status" value="1"/>
</dbReference>
<reference evidence="4 5" key="1">
    <citation type="submission" date="2018-05" db="EMBL/GenBank/DDBJ databases">
        <title>Genomic Encyclopedia of Type Strains, Phase III (KMG-III): the genomes of soil and plant-associated and newly described type strains.</title>
        <authorList>
            <person name="Whitman W."/>
        </authorList>
    </citation>
    <scope>NUCLEOTIDE SEQUENCE [LARGE SCALE GENOMIC DNA]</scope>
    <source>
        <strain evidence="4 5">CECT 5696</strain>
    </source>
</reference>
<comment type="similarity">
    <text evidence="1 2">Belongs to the Dps family.</text>
</comment>
<dbReference type="SUPFAM" id="SSF47240">
    <property type="entry name" value="Ferritin-like"/>
    <property type="match status" value="1"/>
</dbReference>
<dbReference type="RefSeq" id="WP_110041948.1">
    <property type="nucleotide sequence ID" value="NZ_CP054613.1"/>
</dbReference>
<keyword evidence="4" id="KW-0238">DNA-binding</keyword>
<dbReference type="AlphaFoldDB" id="A0A2V2YZ80"/>
<dbReference type="Proteomes" id="UP000246635">
    <property type="component" value="Unassembled WGS sequence"/>
</dbReference>
<dbReference type="InterPro" id="IPR012347">
    <property type="entry name" value="Ferritin-like"/>
</dbReference>
<dbReference type="PIRSF" id="PIRSF005900">
    <property type="entry name" value="Dps"/>
    <property type="match status" value="1"/>
</dbReference>
<evidence type="ECO:0000313" key="5">
    <source>
        <dbReference type="Proteomes" id="UP000246635"/>
    </source>
</evidence>
<dbReference type="GO" id="GO:0003677">
    <property type="term" value="F:DNA binding"/>
    <property type="evidence" value="ECO:0007669"/>
    <property type="project" value="UniProtKB-KW"/>
</dbReference>